<keyword evidence="2" id="KW-0624">Polysaccharide degradation</keyword>
<dbReference type="PROSITE" id="PS51257">
    <property type="entry name" value="PROKAR_LIPOPROTEIN"/>
    <property type="match status" value="1"/>
</dbReference>
<keyword evidence="6" id="KW-1185">Reference proteome</keyword>
<dbReference type="InterPro" id="IPR012334">
    <property type="entry name" value="Pectin_lyas_fold"/>
</dbReference>
<dbReference type="GO" id="GO:0030570">
    <property type="term" value="F:pectate lyase activity"/>
    <property type="evidence" value="ECO:0007669"/>
    <property type="project" value="UniProtKB-EC"/>
</dbReference>
<dbReference type="Gene3D" id="2.160.20.10">
    <property type="entry name" value="Single-stranded right-handed beta-helix, Pectin lyase-like"/>
    <property type="match status" value="1"/>
</dbReference>
<dbReference type="SMART" id="SM00656">
    <property type="entry name" value="Amb_all"/>
    <property type="match status" value="1"/>
</dbReference>
<evidence type="ECO:0000256" key="1">
    <source>
        <dbReference type="ARBA" id="ARBA00023239"/>
    </source>
</evidence>
<keyword evidence="1 2" id="KW-0456">Lyase</keyword>
<dbReference type="InterPro" id="IPR002022">
    <property type="entry name" value="Pec_lyase"/>
</dbReference>
<dbReference type="PANTHER" id="PTHR31683">
    <property type="entry name" value="PECTATE LYASE 18-RELATED"/>
    <property type="match status" value="1"/>
</dbReference>
<name>A0A085JF84_9GAMM</name>
<dbReference type="InterPro" id="IPR045032">
    <property type="entry name" value="PEL"/>
</dbReference>
<comment type="caution">
    <text evidence="5">The sequence shown here is derived from an EMBL/GenBank/DDBJ whole genome shotgun (WGS) entry which is preliminary data.</text>
</comment>
<comment type="similarity">
    <text evidence="2">Belongs to the polysaccharide lyase 1 family.</text>
</comment>
<feature type="chain" id="PRO_5001793461" evidence="3">
    <location>
        <begin position="26"/>
        <end position="384"/>
    </location>
</feature>
<keyword evidence="2" id="KW-0964">Secreted</keyword>
<evidence type="ECO:0000256" key="3">
    <source>
        <dbReference type="SAM" id="SignalP"/>
    </source>
</evidence>
<evidence type="ECO:0000259" key="4">
    <source>
        <dbReference type="SMART" id="SM00656"/>
    </source>
</evidence>
<comment type="subcellular location">
    <subcellularLocation>
        <location evidence="2">Secreted</location>
    </subcellularLocation>
</comment>
<dbReference type="InterPro" id="IPR011050">
    <property type="entry name" value="Pectin_lyase_fold/virulence"/>
</dbReference>
<evidence type="ECO:0000256" key="2">
    <source>
        <dbReference type="RuleBase" id="RU361173"/>
    </source>
</evidence>
<dbReference type="EC" id="4.2.2.2" evidence="5"/>
<proteinExistence type="inferred from homology"/>
<dbReference type="EMBL" id="JMPR01000033">
    <property type="protein sequence ID" value="KFD19130.1"/>
    <property type="molecule type" value="Genomic_DNA"/>
</dbReference>
<dbReference type="SUPFAM" id="SSF51126">
    <property type="entry name" value="Pectin lyase-like"/>
    <property type="match status" value="1"/>
</dbReference>
<dbReference type="PANTHER" id="PTHR31683:SF18">
    <property type="entry name" value="PECTATE LYASE 21-RELATED"/>
    <property type="match status" value="1"/>
</dbReference>
<organism evidence="5 6">
    <name type="scientific">Tatumella ptyseos ATCC 33301</name>
    <dbReference type="NCBI Taxonomy" id="1005995"/>
    <lineage>
        <taxon>Bacteria</taxon>
        <taxon>Pseudomonadati</taxon>
        <taxon>Pseudomonadota</taxon>
        <taxon>Gammaproteobacteria</taxon>
        <taxon>Enterobacterales</taxon>
        <taxon>Erwiniaceae</taxon>
        <taxon>Tatumella</taxon>
    </lineage>
</organism>
<dbReference type="RefSeq" id="WP_025903526.1">
    <property type="nucleotide sequence ID" value="NZ_ATMJ01000037.1"/>
</dbReference>
<feature type="domain" description="Pectate lyase" evidence="4">
    <location>
        <begin position="38"/>
        <end position="323"/>
    </location>
</feature>
<gene>
    <name evidence="5" type="ORF">GTPT_1916</name>
</gene>
<evidence type="ECO:0000313" key="5">
    <source>
        <dbReference type="EMBL" id="KFD19130.1"/>
    </source>
</evidence>
<sequence length="384" mass="41160">MKTKLRMVQASLLAALSLGGFACSAADTGGFSNTTGGDSYPAVTVTTLSQLESAVNSGQHHIIVSGTLYGGSGLTTLTFSSANNNNTTIEGAAGGKAALENIQLKFDGELLASGTNIQNIKVSNLTFFGKISDLQAMPQQVYGSSDSTKKVGINYEGISLRRVTNALITHCAIYDTSDDLMSVALSSDNVTLSYNHLYFSDSWVNMSPDPVWNWVGYNTDLAGERLAMVVGANTSDSWQGTGKLHVTLHHNWIGPNVRGRPLFRGWIHAYSNYFDNSETYSGTDYNTATDGNKYPKQQYEALQLVNGSVVYSESNYFLKTNNTNTLTNDGSSYTDKFYEKNNTYSGTTGTSATGTTFSSPVSYSYSVTASASVPAYVMANAGPK</sequence>
<keyword evidence="2" id="KW-0119">Carbohydrate metabolism</keyword>
<accession>A0A085JF84</accession>
<dbReference type="eggNOG" id="COG3866">
    <property type="taxonomic scope" value="Bacteria"/>
</dbReference>
<dbReference type="Proteomes" id="UP000028602">
    <property type="component" value="Unassembled WGS sequence"/>
</dbReference>
<dbReference type="Pfam" id="PF00544">
    <property type="entry name" value="Pectate_lyase_4"/>
    <property type="match status" value="1"/>
</dbReference>
<feature type="signal peptide" evidence="3">
    <location>
        <begin position="1"/>
        <end position="25"/>
    </location>
</feature>
<protein>
    <submittedName>
        <fullName evidence="5">Pectate lyase</fullName>
        <ecNumber evidence="5">4.2.2.2</ecNumber>
    </submittedName>
</protein>
<reference evidence="5 6" key="1">
    <citation type="submission" date="2014-05" db="EMBL/GenBank/DDBJ databases">
        <title>ATOL: Assembling a taxonomically balanced genome-scale reconstruction of the evolutionary history of the Enterobacteriaceae.</title>
        <authorList>
            <person name="Plunkett G.III."/>
            <person name="Neeno-Eckwall E.C."/>
            <person name="Glasner J.D."/>
            <person name="Perna N.T."/>
        </authorList>
    </citation>
    <scope>NUCLEOTIDE SEQUENCE [LARGE SCALE GENOMIC DNA]</scope>
    <source>
        <strain evidence="5 6">ATCC 33301</strain>
    </source>
</reference>
<evidence type="ECO:0000313" key="6">
    <source>
        <dbReference type="Proteomes" id="UP000028602"/>
    </source>
</evidence>
<dbReference type="AlphaFoldDB" id="A0A085JF84"/>
<keyword evidence="3" id="KW-0732">Signal</keyword>